<evidence type="ECO:0000313" key="2">
    <source>
        <dbReference type="Proteomes" id="UP000193675"/>
    </source>
</evidence>
<evidence type="ECO:0000313" key="1">
    <source>
        <dbReference type="EMBL" id="ORL63516.1"/>
    </source>
</evidence>
<dbReference type="Proteomes" id="UP000193675">
    <property type="component" value="Unassembled WGS sequence"/>
</dbReference>
<protein>
    <submittedName>
        <fullName evidence="1">Uncharacterized protein</fullName>
    </submittedName>
</protein>
<proteinExistence type="predicted"/>
<gene>
    <name evidence="1" type="ORF">B7H17_14465</name>
</gene>
<dbReference type="AlphaFoldDB" id="A0A1X0ZVA6"/>
<reference evidence="1 2" key="1">
    <citation type="submission" date="2017-04" db="EMBL/GenBank/DDBJ databases">
        <title>Presence of VIM-2 positive Pseudomonas species in chickens and their surrounding environment.</title>
        <authorList>
            <person name="Zhang R."/>
        </authorList>
    </citation>
    <scope>NUCLEOTIDE SEQUENCE [LARGE SCALE GENOMIC DNA]</scope>
    <source>
        <strain evidence="1 2">DZ-C18</strain>
    </source>
</reference>
<dbReference type="EMBL" id="NBWC01000018">
    <property type="protein sequence ID" value="ORL63516.1"/>
    <property type="molecule type" value="Genomic_DNA"/>
</dbReference>
<comment type="caution">
    <text evidence="1">The sequence shown here is derived from an EMBL/GenBank/DDBJ whole genome shotgun (WGS) entry which is preliminary data.</text>
</comment>
<organism evidence="1 2">
    <name type="scientific">Pseudomonas putida</name>
    <name type="common">Arthrobacter siderocapsulatus</name>
    <dbReference type="NCBI Taxonomy" id="303"/>
    <lineage>
        <taxon>Bacteria</taxon>
        <taxon>Pseudomonadati</taxon>
        <taxon>Pseudomonadota</taxon>
        <taxon>Gammaproteobacteria</taxon>
        <taxon>Pseudomonadales</taxon>
        <taxon>Pseudomonadaceae</taxon>
        <taxon>Pseudomonas</taxon>
    </lineage>
</organism>
<dbReference type="OrthoDB" id="6902608at2"/>
<accession>A0A1X0ZVA6</accession>
<dbReference type="RefSeq" id="WP_084857062.1">
    <property type="nucleotide sequence ID" value="NZ_NBWC01000018.1"/>
</dbReference>
<sequence length="75" mass="8335">MTEHERIATLQSYVWTLELLGESLVHHDERLECDHQPQLSFRATAGIHQAIKIISRLAGEQCGKLLGEEQVGGGV</sequence>
<name>A0A1X0ZVA6_PSEPU</name>